<keyword evidence="2" id="KW-1185">Reference proteome</keyword>
<gene>
    <name evidence="1" type="ORF">LSALG_LOCUS12017</name>
</gene>
<organism evidence="1 2">
    <name type="scientific">Lactuca saligna</name>
    <name type="common">Willowleaf lettuce</name>
    <dbReference type="NCBI Taxonomy" id="75948"/>
    <lineage>
        <taxon>Eukaryota</taxon>
        <taxon>Viridiplantae</taxon>
        <taxon>Streptophyta</taxon>
        <taxon>Embryophyta</taxon>
        <taxon>Tracheophyta</taxon>
        <taxon>Spermatophyta</taxon>
        <taxon>Magnoliopsida</taxon>
        <taxon>eudicotyledons</taxon>
        <taxon>Gunneridae</taxon>
        <taxon>Pentapetalae</taxon>
        <taxon>asterids</taxon>
        <taxon>campanulids</taxon>
        <taxon>Asterales</taxon>
        <taxon>Asteraceae</taxon>
        <taxon>Cichorioideae</taxon>
        <taxon>Cichorieae</taxon>
        <taxon>Lactucinae</taxon>
        <taxon>Lactuca</taxon>
    </lineage>
</organism>
<dbReference type="EMBL" id="OX465078">
    <property type="protein sequence ID" value="CAI9271756.1"/>
    <property type="molecule type" value="Genomic_DNA"/>
</dbReference>
<accession>A0AA35YEH6</accession>
<evidence type="ECO:0000313" key="1">
    <source>
        <dbReference type="EMBL" id="CAI9271756.1"/>
    </source>
</evidence>
<protein>
    <submittedName>
        <fullName evidence="1">Uncharacterized protein</fullName>
    </submittedName>
</protein>
<sequence>MNILKINPSQSLSLDGSHIIEDFLIKTSLNMA</sequence>
<evidence type="ECO:0000313" key="2">
    <source>
        <dbReference type="Proteomes" id="UP001177003"/>
    </source>
</evidence>
<dbReference type="AlphaFoldDB" id="A0AA35YEH6"/>
<dbReference type="Proteomes" id="UP001177003">
    <property type="component" value="Chromosome 2"/>
</dbReference>
<reference evidence="1" key="1">
    <citation type="submission" date="2023-04" db="EMBL/GenBank/DDBJ databases">
        <authorList>
            <person name="Vijverberg K."/>
            <person name="Xiong W."/>
            <person name="Schranz E."/>
        </authorList>
    </citation>
    <scope>NUCLEOTIDE SEQUENCE</scope>
</reference>
<proteinExistence type="predicted"/>
<name>A0AA35YEH6_LACSI</name>